<dbReference type="EMBL" id="DSOV01000038">
    <property type="protein sequence ID" value="HEN42390.1"/>
    <property type="molecule type" value="Genomic_DNA"/>
</dbReference>
<proteinExistence type="predicted"/>
<feature type="compositionally biased region" description="Gly residues" evidence="2">
    <location>
        <begin position="18"/>
        <end position="27"/>
    </location>
</feature>
<sequence>MRIHDKISSRDVEKKAGKGGPIRSGGGEGNSLFVRALSLRRTELDTYEQQLQALKDEIDRAGNDLEREPTVANFRTFRDLIAALAKTVTANAYRLERVGGTTLNPRCFEIVTVIDREADNLLRLIMTENRDRLAITNKIMELKGLIVDFLT</sequence>
<evidence type="ECO:0000256" key="2">
    <source>
        <dbReference type="SAM" id="MobiDB-lite"/>
    </source>
</evidence>
<keyword evidence="1" id="KW-0175">Coiled coil</keyword>
<gene>
    <name evidence="3" type="ORF">ENQ87_08440</name>
</gene>
<dbReference type="InterPro" id="IPR024042">
    <property type="entry name" value="TM1646-like_dom_sf"/>
</dbReference>
<dbReference type="Pfam" id="PF03885">
    <property type="entry name" value="DUF327"/>
    <property type="match status" value="1"/>
</dbReference>
<accession>A0A831UCW5</accession>
<dbReference type="Gene3D" id="1.20.120.490">
    <property type="entry name" value="Hypothetical protein TM1646-like domain"/>
    <property type="match status" value="1"/>
</dbReference>
<organism evidence="3">
    <name type="scientific">Geobacter metallireducens</name>
    <dbReference type="NCBI Taxonomy" id="28232"/>
    <lineage>
        <taxon>Bacteria</taxon>
        <taxon>Pseudomonadati</taxon>
        <taxon>Thermodesulfobacteriota</taxon>
        <taxon>Desulfuromonadia</taxon>
        <taxon>Geobacterales</taxon>
        <taxon>Geobacteraceae</taxon>
        <taxon>Geobacter</taxon>
    </lineage>
</organism>
<evidence type="ECO:0000256" key="1">
    <source>
        <dbReference type="SAM" id="Coils"/>
    </source>
</evidence>
<feature type="region of interest" description="Disordered" evidence="2">
    <location>
        <begin position="1"/>
        <end position="27"/>
    </location>
</feature>
<dbReference type="InterPro" id="IPR005585">
    <property type="entry name" value="DUF327"/>
</dbReference>
<reference evidence="3" key="1">
    <citation type="journal article" date="2020" name="mSystems">
        <title>Genome- and Community-Level Interaction Insights into Carbon Utilization and Element Cycling Functions of Hydrothermarchaeota in Hydrothermal Sediment.</title>
        <authorList>
            <person name="Zhou Z."/>
            <person name="Liu Y."/>
            <person name="Xu W."/>
            <person name="Pan J."/>
            <person name="Luo Z.H."/>
            <person name="Li M."/>
        </authorList>
    </citation>
    <scope>NUCLEOTIDE SEQUENCE [LARGE SCALE GENOMIC DNA]</scope>
    <source>
        <strain evidence="3">SpSt-349</strain>
    </source>
</reference>
<protein>
    <submittedName>
        <fullName evidence="3">DUF327 family protein</fullName>
    </submittedName>
</protein>
<feature type="compositionally biased region" description="Basic and acidic residues" evidence="2">
    <location>
        <begin position="1"/>
        <end position="16"/>
    </location>
</feature>
<dbReference type="SUPFAM" id="SSF158397">
    <property type="entry name" value="TM1646-like"/>
    <property type="match status" value="1"/>
</dbReference>
<feature type="coiled-coil region" evidence="1">
    <location>
        <begin position="37"/>
        <end position="68"/>
    </location>
</feature>
<name>A0A831UCW5_GEOME</name>
<evidence type="ECO:0000313" key="3">
    <source>
        <dbReference type="EMBL" id="HEN42390.1"/>
    </source>
</evidence>
<comment type="caution">
    <text evidence="3">The sequence shown here is derived from an EMBL/GenBank/DDBJ whole genome shotgun (WGS) entry which is preliminary data.</text>
</comment>
<dbReference type="AlphaFoldDB" id="A0A831UCW5"/>